<sequence>MMKKNMNRLATLALSGMMVFSTAAPVFASSTSVNKTDPNLNVYYGKDEANVGVSANAAGKLETLGNSVSFDKVIRVETDNNEMVDQPDVVWTYGVAGVTNNQKINVGGASESAAFEVGKTKIVDKNNQEMIVLAGQASQIDTANSDLKAEFKANSFDLAGTEGSTLKDFKDGVKITFKPAAFATPGVYRFVVTENPATGANSGDVEAMKVNVDGVEKPYQTQRFLDVYVRLKEGSATGEREIYGYVLHSGDTLLANNATGNKHTGDKNSGFDGDGNKTGKRDTPQGYTRYTPRKLKVDKKISGMINKDNLFPFTVNLFHNKAGAVNFDNADLQVKVKMPGATAYTVKKASEIPGLGAKLKDGQSLEIIGLPKTTTYNVKENNNTALTIKSDVRFSEDVAHDVPDTAAVTTEIVAPTHDSTERGGDKSLVQKDSHVAYHNHIDEITPTGVVLTVAPYAMMLAVAGSMGFMFFNRKKEEE</sequence>
<comment type="caution">
    <text evidence="5">The sequence shown here is derived from an EMBL/GenBank/DDBJ whole genome shotgun (WGS) entry which is preliminary data.</text>
</comment>
<reference evidence="5" key="1">
    <citation type="submission" date="2020-04" db="EMBL/GenBank/DDBJ databases">
        <title>Deep metagenomics examines the oral microbiome during advanced dental caries in children, revealing novel taxa and co-occurrences with host molecules.</title>
        <authorList>
            <person name="Baker J.L."/>
            <person name="Morton J.T."/>
            <person name="Dinis M."/>
            <person name="Alvarez R."/>
            <person name="Tran N.C."/>
            <person name="Knight R."/>
            <person name="Edlund A."/>
        </authorList>
    </citation>
    <scope>NUCLEOTIDE SEQUENCE</scope>
    <source>
        <strain evidence="5">JCVI_24_bin.2</strain>
    </source>
</reference>
<feature type="compositionally biased region" description="Basic and acidic residues" evidence="1">
    <location>
        <begin position="274"/>
        <end position="283"/>
    </location>
</feature>
<keyword evidence="2" id="KW-1133">Transmembrane helix</keyword>
<evidence type="ECO:0000313" key="5">
    <source>
        <dbReference type="EMBL" id="MBF1283188.1"/>
    </source>
</evidence>
<evidence type="ECO:0000259" key="4">
    <source>
        <dbReference type="Pfam" id="PF24547"/>
    </source>
</evidence>
<feature type="signal peptide" evidence="3">
    <location>
        <begin position="1"/>
        <end position="28"/>
    </location>
</feature>
<evidence type="ECO:0000256" key="3">
    <source>
        <dbReference type="SAM" id="SignalP"/>
    </source>
</evidence>
<keyword evidence="2" id="KW-0472">Membrane</keyword>
<dbReference type="Pfam" id="PF24547">
    <property type="entry name" value="DUF7601"/>
    <property type="match status" value="1"/>
</dbReference>
<feature type="domain" description="DUF7601" evidence="4">
    <location>
        <begin position="294"/>
        <end position="384"/>
    </location>
</feature>
<dbReference type="Gene3D" id="2.60.40.1140">
    <property type="entry name" value="Collagen-binding surface protein Cna, B-type domain"/>
    <property type="match status" value="1"/>
</dbReference>
<protein>
    <recommendedName>
        <fullName evidence="4">DUF7601 domain-containing protein</fullName>
    </recommendedName>
</protein>
<keyword evidence="2" id="KW-0812">Transmembrane</keyword>
<feature type="region of interest" description="Disordered" evidence="1">
    <location>
        <begin position="258"/>
        <end position="288"/>
    </location>
</feature>
<organism evidence="5 6">
    <name type="scientific">Oribacterium parvum</name>
    <dbReference type="NCBI Taxonomy" id="1501329"/>
    <lineage>
        <taxon>Bacteria</taxon>
        <taxon>Bacillati</taxon>
        <taxon>Bacillota</taxon>
        <taxon>Clostridia</taxon>
        <taxon>Lachnospirales</taxon>
        <taxon>Lachnospiraceae</taxon>
        <taxon>Oribacterium</taxon>
    </lineage>
</organism>
<evidence type="ECO:0000256" key="1">
    <source>
        <dbReference type="SAM" id="MobiDB-lite"/>
    </source>
</evidence>
<dbReference type="AlphaFoldDB" id="A0A930GYX5"/>
<evidence type="ECO:0000256" key="2">
    <source>
        <dbReference type="SAM" id="Phobius"/>
    </source>
</evidence>
<evidence type="ECO:0000313" key="6">
    <source>
        <dbReference type="Proteomes" id="UP000709351"/>
    </source>
</evidence>
<gene>
    <name evidence="5" type="ORF">HXM93_01450</name>
</gene>
<dbReference type="Proteomes" id="UP000709351">
    <property type="component" value="Unassembled WGS sequence"/>
</dbReference>
<feature type="chain" id="PRO_5038402699" description="DUF7601 domain-containing protein" evidence="3">
    <location>
        <begin position="29"/>
        <end position="478"/>
    </location>
</feature>
<accession>A0A930GYX5</accession>
<name>A0A930GYX5_9FIRM</name>
<dbReference type="InterPro" id="IPR055382">
    <property type="entry name" value="DUF7601"/>
</dbReference>
<dbReference type="EMBL" id="JABZRD010000054">
    <property type="protein sequence ID" value="MBF1283188.1"/>
    <property type="molecule type" value="Genomic_DNA"/>
</dbReference>
<feature type="transmembrane region" description="Helical" evidence="2">
    <location>
        <begin position="449"/>
        <end position="471"/>
    </location>
</feature>
<proteinExistence type="predicted"/>
<keyword evidence="3" id="KW-0732">Signal</keyword>